<evidence type="ECO:0000256" key="3">
    <source>
        <dbReference type="ARBA" id="ARBA00023163"/>
    </source>
</evidence>
<dbReference type="SUPFAM" id="SSF48498">
    <property type="entry name" value="Tetracyclin repressor-like, C-terminal domain"/>
    <property type="match status" value="1"/>
</dbReference>
<dbReference type="Pfam" id="PF00440">
    <property type="entry name" value="TetR_N"/>
    <property type="match status" value="1"/>
</dbReference>
<gene>
    <name evidence="6" type="ORF">HUK84_06560</name>
</gene>
<keyword evidence="3" id="KW-0804">Transcription</keyword>
<feature type="DNA-binding region" description="H-T-H motif" evidence="4">
    <location>
        <begin position="30"/>
        <end position="49"/>
    </location>
</feature>
<dbReference type="InterPro" id="IPR009057">
    <property type="entry name" value="Homeodomain-like_sf"/>
</dbReference>
<reference evidence="6 7" key="1">
    <citation type="submission" date="2020-06" db="EMBL/GenBank/DDBJ databases">
        <title>Description of novel acetic acid bacteria.</title>
        <authorList>
            <person name="Sombolestani A."/>
        </authorList>
    </citation>
    <scope>NUCLEOTIDE SEQUENCE [LARGE SCALE GENOMIC DNA]</scope>
    <source>
        <strain evidence="6 7">LMG 31431</strain>
    </source>
</reference>
<organism evidence="6 7">
    <name type="scientific">Nguyenibacter vanlangensis</name>
    <dbReference type="NCBI Taxonomy" id="1216886"/>
    <lineage>
        <taxon>Bacteria</taxon>
        <taxon>Pseudomonadati</taxon>
        <taxon>Pseudomonadota</taxon>
        <taxon>Alphaproteobacteria</taxon>
        <taxon>Acetobacterales</taxon>
        <taxon>Acetobacteraceae</taxon>
        <taxon>Nguyenibacter</taxon>
    </lineage>
</organism>
<name>A0A7Y7M4G8_9PROT</name>
<evidence type="ECO:0000256" key="2">
    <source>
        <dbReference type="ARBA" id="ARBA00023125"/>
    </source>
</evidence>
<dbReference type="PROSITE" id="PS50977">
    <property type="entry name" value="HTH_TETR_2"/>
    <property type="match status" value="1"/>
</dbReference>
<proteinExistence type="predicted"/>
<dbReference type="Proteomes" id="UP000534870">
    <property type="component" value="Unassembled WGS sequence"/>
</dbReference>
<feature type="domain" description="HTH tetR-type" evidence="5">
    <location>
        <begin position="7"/>
        <end position="67"/>
    </location>
</feature>
<dbReference type="InterPro" id="IPR036271">
    <property type="entry name" value="Tet_transcr_reg_TetR-rel_C_sf"/>
</dbReference>
<keyword evidence="2 4" id="KW-0238">DNA-binding</keyword>
<evidence type="ECO:0000256" key="1">
    <source>
        <dbReference type="ARBA" id="ARBA00023015"/>
    </source>
</evidence>
<dbReference type="AlphaFoldDB" id="A0A7Y7M4G8"/>
<dbReference type="PANTHER" id="PTHR47506:SF6">
    <property type="entry name" value="HTH-TYPE TRANSCRIPTIONAL REPRESSOR NEMR"/>
    <property type="match status" value="1"/>
</dbReference>
<dbReference type="InterPro" id="IPR001647">
    <property type="entry name" value="HTH_TetR"/>
</dbReference>
<accession>A0A7Y7M4G8</accession>
<dbReference type="PANTHER" id="PTHR47506">
    <property type="entry name" value="TRANSCRIPTIONAL REGULATORY PROTEIN"/>
    <property type="match status" value="1"/>
</dbReference>
<keyword evidence="1" id="KW-0805">Transcription regulation</keyword>
<dbReference type="GO" id="GO:0003677">
    <property type="term" value="F:DNA binding"/>
    <property type="evidence" value="ECO:0007669"/>
    <property type="project" value="UniProtKB-UniRule"/>
</dbReference>
<sequence>MPRPIDPALRPRLLDKIVDYVRRNGVAEFSLRPLAASIGTSHRTILYHFESREQLLCTVFDTLREAGRREMDDCLARAAGPPRAVFRALWLWLARPEMRPTLCLFYEMYGIATRDPARFGDYPRRVAQFWLDGIGRRLRDEGIAPARADLLAGMIVAMFRGATLELAATGDAPRLTRTIEAFLDLLPFGEAAP</sequence>
<protein>
    <submittedName>
        <fullName evidence="6">TetR/AcrR family transcriptional regulator</fullName>
    </submittedName>
</protein>
<comment type="caution">
    <text evidence="6">The sequence shown here is derived from an EMBL/GenBank/DDBJ whole genome shotgun (WGS) entry which is preliminary data.</text>
</comment>
<dbReference type="Gene3D" id="1.10.357.10">
    <property type="entry name" value="Tetracycline Repressor, domain 2"/>
    <property type="match status" value="1"/>
</dbReference>
<evidence type="ECO:0000313" key="7">
    <source>
        <dbReference type="Proteomes" id="UP000534870"/>
    </source>
</evidence>
<dbReference type="RefSeq" id="WP_176639567.1">
    <property type="nucleotide sequence ID" value="NZ_JABXXP010000079.1"/>
</dbReference>
<evidence type="ECO:0000313" key="6">
    <source>
        <dbReference type="EMBL" id="NVN10810.1"/>
    </source>
</evidence>
<dbReference type="SUPFAM" id="SSF46689">
    <property type="entry name" value="Homeodomain-like"/>
    <property type="match status" value="1"/>
</dbReference>
<evidence type="ECO:0000259" key="5">
    <source>
        <dbReference type="PROSITE" id="PS50977"/>
    </source>
</evidence>
<dbReference type="EMBL" id="JABXXP010000079">
    <property type="protein sequence ID" value="NVN10810.1"/>
    <property type="molecule type" value="Genomic_DNA"/>
</dbReference>
<evidence type="ECO:0000256" key="4">
    <source>
        <dbReference type="PROSITE-ProRule" id="PRU00335"/>
    </source>
</evidence>